<accession>A0A2G9UZY0</accession>
<dbReference type="EMBL" id="KZ345115">
    <property type="protein sequence ID" value="PIO75696.1"/>
    <property type="molecule type" value="Genomic_DNA"/>
</dbReference>
<keyword evidence="3" id="KW-1185">Reference proteome</keyword>
<dbReference type="Gene3D" id="3.60.130.10">
    <property type="entry name" value="Clavaminate synthase-like"/>
    <property type="match status" value="1"/>
</dbReference>
<organism evidence="2 3">
    <name type="scientific">Teladorsagia circumcincta</name>
    <name type="common">Brown stomach worm</name>
    <name type="synonym">Ostertagia circumcincta</name>
    <dbReference type="NCBI Taxonomy" id="45464"/>
    <lineage>
        <taxon>Eukaryota</taxon>
        <taxon>Metazoa</taxon>
        <taxon>Ecdysozoa</taxon>
        <taxon>Nematoda</taxon>
        <taxon>Chromadorea</taxon>
        <taxon>Rhabditida</taxon>
        <taxon>Rhabditina</taxon>
        <taxon>Rhabditomorpha</taxon>
        <taxon>Strongyloidea</taxon>
        <taxon>Trichostrongylidae</taxon>
        <taxon>Teladorsagia</taxon>
    </lineage>
</organism>
<dbReference type="Proteomes" id="UP000230423">
    <property type="component" value="Unassembled WGS sequence"/>
</dbReference>
<gene>
    <name evidence="2" type="ORF">TELCIR_02254</name>
</gene>
<proteinExistence type="predicted"/>
<evidence type="ECO:0000313" key="2">
    <source>
        <dbReference type="EMBL" id="PIO75696.1"/>
    </source>
</evidence>
<sequence>MRRKVYLFPETTWDKEEIERRLQKFDYTAVMANDKDLHDFLEAVCMDGIAVIKDGPVSTKRVVPDIGERIGQIQNTHFGFVNIRIRFHPTIWLQKIFGQSTNSFLSIASK</sequence>
<name>A0A2G9UZY0_TELCI</name>
<dbReference type="SUPFAM" id="SSF51197">
    <property type="entry name" value="Clavaminate synthase-like"/>
    <property type="match status" value="1"/>
</dbReference>
<dbReference type="InterPro" id="IPR042098">
    <property type="entry name" value="TauD-like_sf"/>
</dbReference>
<reference evidence="2 3" key="1">
    <citation type="submission" date="2015-09" db="EMBL/GenBank/DDBJ databases">
        <title>Draft genome of the parasitic nematode Teladorsagia circumcincta isolate WARC Sus (inbred).</title>
        <authorList>
            <person name="Mitreva M."/>
        </authorList>
    </citation>
    <scope>NUCLEOTIDE SEQUENCE [LARGE SCALE GENOMIC DNA]</scope>
    <source>
        <strain evidence="2 3">S</strain>
    </source>
</reference>
<dbReference type="GO" id="GO:0016491">
    <property type="term" value="F:oxidoreductase activity"/>
    <property type="evidence" value="ECO:0007669"/>
    <property type="project" value="UniProtKB-KW"/>
</dbReference>
<keyword evidence="1" id="KW-0560">Oxidoreductase</keyword>
<dbReference type="AlphaFoldDB" id="A0A2G9UZY0"/>
<dbReference type="OrthoDB" id="406634at2759"/>
<protein>
    <submittedName>
        <fullName evidence="2">Uncharacterized protein</fullName>
    </submittedName>
</protein>
<evidence type="ECO:0000256" key="1">
    <source>
        <dbReference type="ARBA" id="ARBA00023002"/>
    </source>
</evidence>
<evidence type="ECO:0000313" key="3">
    <source>
        <dbReference type="Proteomes" id="UP000230423"/>
    </source>
</evidence>